<dbReference type="EC" id="3.1.1.3" evidence="1"/>
<evidence type="ECO:0000313" key="9">
    <source>
        <dbReference type="Proteomes" id="UP000256601"/>
    </source>
</evidence>
<keyword evidence="2 4" id="KW-0732">Signal</keyword>
<feature type="domain" description="Fungal lipase-type" evidence="5">
    <location>
        <begin position="140"/>
        <end position="299"/>
    </location>
</feature>
<reference evidence="6 8" key="1">
    <citation type="journal article" date="2016" name="PLoS ONE">
        <title>Sequence Assembly of Yarrowia lipolytica Strain W29/CLIB89 Shows Transposable Element Diversity.</title>
        <authorList>
            <person name="Magnan C."/>
            <person name="Yu J."/>
            <person name="Chang I."/>
            <person name="Jahn E."/>
            <person name="Kanomata Y."/>
            <person name="Wu J."/>
            <person name="Zeller M."/>
            <person name="Oakes M."/>
            <person name="Baldi P."/>
            <person name="Sandmeyer S."/>
        </authorList>
    </citation>
    <scope>NUCLEOTIDE SEQUENCE [LARGE SCALE GENOMIC DNA]</scope>
    <source>
        <strain evidence="6">CLIB89</strain>
        <strain evidence="8">CLIB89(W29)</strain>
    </source>
</reference>
<dbReference type="VEuPathDB" id="FungiDB:YALI0_E11561g"/>
<dbReference type="Proteomes" id="UP000182444">
    <property type="component" value="Chromosome 1E"/>
</dbReference>
<reference evidence="7 9" key="2">
    <citation type="submission" date="2018-07" db="EMBL/GenBank/DDBJ databases">
        <title>Draft Genome Assemblies for Five Robust Yarrowia lipolytica Strains Exhibiting High Lipid Production and Pentose Sugar Utilization and Sugar Alcohol Secretion from Undetoxified Lignocellulosic Biomass Hydrolysates.</title>
        <authorList>
            <consortium name="DOE Joint Genome Institute"/>
            <person name="Walker C."/>
            <person name="Ryu S."/>
            <person name="Na H."/>
            <person name="Zane M."/>
            <person name="LaButti K."/>
            <person name="Lipzen A."/>
            <person name="Haridas S."/>
            <person name="Barry K."/>
            <person name="Grigoriev I.V."/>
            <person name="Quarterman J."/>
            <person name="Slininger P."/>
            <person name="Dien B."/>
            <person name="Trinh C.T."/>
        </authorList>
    </citation>
    <scope>NUCLEOTIDE SEQUENCE [LARGE SCALE GENOMIC DNA]</scope>
    <source>
        <strain evidence="7 9">YB392</strain>
    </source>
</reference>
<sequence>MTFTIGIMNLTLGQVVAYLYASLFGEPPATLSKTRVQASQELYNFTAKFSRIANIAYCVNAPVTPLRTDFTCGESCRYFPNMTLDSVFGGDFYSTSITGYIAYDHLNKEKYVVIRGTFSIPDAVTDIQFQQSPWLVELPKHLIPTQDDMKQRWAVRPDLEVENKGLDNLKERALVVEDPRLIPIKTSECKGCMIHDGFAKAFNETMVNAAPQFEKFLTNHTDYKMYVTGHSLGAAQALLFATHFKLLGHDPTMINFGQPRVGNSEFANYINQLWFNDTGLEVNDKRRNYRLTHWNDIFVGLPDWSNYTHAIGEVYIDQESVYPALDKVSVCEGGENEACHRGTFNLWSRIDLLQNHLAYIYYIGYCALNIGRRDVLAMPKYHGNNSYKYATEPGYTGPGRTLVPTN</sequence>
<evidence type="ECO:0000256" key="4">
    <source>
        <dbReference type="SAM" id="SignalP"/>
    </source>
</evidence>
<dbReference type="EMBL" id="KZ858962">
    <property type="protein sequence ID" value="RDW27449.1"/>
    <property type="molecule type" value="Genomic_DNA"/>
</dbReference>
<dbReference type="PANTHER" id="PTHR46640:SF1">
    <property type="entry name" value="FUNGAL LIPASE-LIKE DOMAIN-CONTAINING PROTEIN-RELATED"/>
    <property type="match status" value="1"/>
</dbReference>
<evidence type="ECO:0000256" key="2">
    <source>
        <dbReference type="ARBA" id="ARBA00022729"/>
    </source>
</evidence>
<name>A0A1H6Q441_YARLL</name>
<proteinExistence type="predicted"/>
<dbReference type="OrthoDB" id="438440at2759"/>
<dbReference type="InterPro" id="IPR002921">
    <property type="entry name" value="Fungal_lipase-type"/>
</dbReference>
<evidence type="ECO:0000259" key="5">
    <source>
        <dbReference type="Pfam" id="PF01764"/>
    </source>
</evidence>
<dbReference type="Gene3D" id="3.40.50.1820">
    <property type="entry name" value="alpha/beta hydrolase"/>
    <property type="match status" value="1"/>
</dbReference>
<evidence type="ECO:0000256" key="1">
    <source>
        <dbReference type="ARBA" id="ARBA00013279"/>
    </source>
</evidence>
<protein>
    <recommendedName>
        <fullName evidence="1">triacylglycerol lipase</fullName>
        <ecNumber evidence="1">3.1.1.3</ecNumber>
    </recommendedName>
</protein>
<dbReference type="VEuPathDB" id="FungiDB:YALI1_E14427g"/>
<dbReference type="Proteomes" id="UP000256601">
    <property type="component" value="Unassembled WGS sequence"/>
</dbReference>
<dbReference type="GO" id="GO:0004806">
    <property type="term" value="F:triacylglycerol lipase activity"/>
    <property type="evidence" value="ECO:0007669"/>
    <property type="project" value="UniProtKB-EC"/>
</dbReference>
<feature type="signal peptide" evidence="4">
    <location>
        <begin position="1"/>
        <end position="17"/>
    </location>
</feature>
<evidence type="ECO:0000256" key="3">
    <source>
        <dbReference type="ARBA" id="ARBA00022801"/>
    </source>
</evidence>
<dbReference type="KEGG" id="yli:2912784"/>
<dbReference type="GO" id="GO:0006629">
    <property type="term" value="P:lipid metabolic process"/>
    <property type="evidence" value="ECO:0007669"/>
    <property type="project" value="InterPro"/>
</dbReference>
<dbReference type="PANTHER" id="PTHR46640">
    <property type="entry name" value="TRIACYLGLYCEROL LIPASE, PUTATIVE (AFU_ORTHOLOGUE AFUA_6G06510)-RELATED"/>
    <property type="match status" value="1"/>
</dbReference>
<dbReference type="InterPro" id="IPR029058">
    <property type="entry name" value="AB_hydrolase_fold"/>
</dbReference>
<evidence type="ECO:0000313" key="7">
    <source>
        <dbReference type="EMBL" id="RDW27449.1"/>
    </source>
</evidence>
<evidence type="ECO:0000313" key="8">
    <source>
        <dbReference type="Proteomes" id="UP000182444"/>
    </source>
</evidence>
<dbReference type="AlphaFoldDB" id="A0A1H6Q441"/>
<dbReference type="Pfam" id="PF01764">
    <property type="entry name" value="Lipase_3"/>
    <property type="match status" value="1"/>
</dbReference>
<accession>A0A1H6Q441</accession>
<evidence type="ECO:0000313" key="6">
    <source>
        <dbReference type="EMBL" id="AOW05285.1"/>
    </source>
</evidence>
<dbReference type="eggNOG" id="KOG4569">
    <property type="taxonomic scope" value="Eukaryota"/>
</dbReference>
<gene>
    <name evidence="7" type="ORF">B0I71DRAFT_157648</name>
    <name evidence="6" type="ORF">YALI1_E14427g</name>
</gene>
<dbReference type="EMBL" id="CP017557">
    <property type="protein sequence ID" value="AOW05285.1"/>
    <property type="molecule type" value="Genomic_DNA"/>
</dbReference>
<dbReference type="InterPro" id="IPR051299">
    <property type="entry name" value="AB_hydrolase_lip/est"/>
</dbReference>
<organism evidence="6 8">
    <name type="scientific">Yarrowia lipolytica</name>
    <name type="common">Candida lipolytica</name>
    <dbReference type="NCBI Taxonomy" id="4952"/>
    <lineage>
        <taxon>Eukaryota</taxon>
        <taxon>Fungi</taxon>
        <taxon>Dikarya</taxon>
        <taxon>Ascomycota</taxon>
        <taxon>Saccharomycotina</taxon>
        <taxon>Dipodascomycetes</taxon>
        <taxon>Dipodascales</taxon>
        <taxon>Dipodascales incertae sedis</taxon>
        <taxon>Yarrowia</taxon>
    </lineage>
</organism>
<dbReference type="SUPFAM" id="SSF53474">
    <property type="entry name" value="alpha/beta-Hydrolases"/>
    <property type="match status" value="1"/>
</dbReference>
<feature type="chain" id="PRO_5033273018" description="triacylglycerol lipase" evidence="4">
    <location>
        <begin position="18"/>
        <end position="406"/>
    </location>
</feature>
<keyword evidence="3 7" id="KW-0378">Hydrolase</keyword>
<dbReference type="CDD" id="cd00519">
    <property type="entry name" value="Lipase_3"/>
    <property type="match status" value="1"/>
</dbReference>